<sequence length="154" mass="17105">MFIMEDVLAGSSKWIHSVLAASSATCQTVTLQGHEVASCTHSGPQPPNLINLLMGGTRVKEEAESHSLREKRLERPAGRPKTGGPRNSCWQPTQRRGEARLVSDITPFCSLKFDSKLLRGKMAADSVQNPLPESLWRTTNANEFAVRESYLWQE</sequence>
<reference evidence="2 3" key="1">
    <citation type="journal article" date="2019" name="Sci. Data">
        <title>Hybrid genome assembly and annotation of Danionella translucida.</title>
        <authorList>
            <person name="Kadobianskyi M."/>
            <person name="Schulze L."/>
            <person name="Schuelke M."/>
            <person name="Judkewitz B."/>
        </authorList>
    </citation>
    <scope>NUCLEOTIDE SEQUENCE [LARGE SCALE GENOMIC DNA]</scope>
    <source>
        <strain evidence="2 3">Bolton</strain>
    </source>
</reference>
<protein>
    <submittedName>
        <fullName evidence="2">Uncharacterized protein</fullName>
    </submittedName>
</protein>
<organism evidence="2 3">
    <name type="scientific">Danionella cerebrum</name>
    <dbReference type="NCBI Taxonomy" id="2873325"/>
    <lineage>
        <taxon>Eukaryota</taxon>
        <taxon>Metazoa</taxon>
        <taxon>Chordata</taxon>
        <taxon>Craniata</taxon>
        <taxon>Vertebrata</taxon>
        <taxon>Euteleostomi</taxon>
        <taxon>Actinopterygii</taxon>
        <taxon>Neopterygii</taxon>
        <taxon>Teleostei</taxon>
        <taxon>Ostariophysi</taxon>
        <taxon>Cypriniformes</taxon>
        <taxon>Danionidae</taxon>
        <taxon>Danioninae</taxon>
        <taxon>Danionella</taxon>
    </lineage>
</organism>
<proteinExistence type="predicted"/>
<comment type="caution">
    <text evidence="2">The sequence shown here is derived from an EMBL/GenBank/DDBJ whole genome shotgun (WGS) entry which is preliminary data.</text>
</comment>
<keyword evidence="3" id="KW-1185">Reference proteome</keyword>
<dbReference type="Proteomes" id="UP000316079">
    <property type="component" value="Unassembled WGS sequence"/>
</dbReference>
<feature type="region of interest" description="Disordered" evidence="1">
    <location>
        <begin position="61"/>
        <end position="96"/>
    </location>
</feature>
<dbReference type="EMBL" id="SRMA01026016">
    <property type="protein sequence ID" value="TRY88904.1"/>
    <property type="molecule type" value="Genomic_DNA"/>
</dbReference>
<evidence type="ECO:0000313" key="2">
    <source>
        <dbReference type="EMBL" id="TRY88904.1"/>
    </source>
</evidence>
<evidence type="ECO:0000256" key="1">
    <source>
        <dbReference type="SAM" id="MobiDB-lite"/>
    </source>
</evidence>
<accession>A0A553QG43</accession>
<feature type="compositionally biased region" description="Basic and acidic residues" evidence="1">
    <location>
        <begin position="61"/>
        <end position="77"/>
    </location>
</feature>
<dbReference type="AlphaFoldDB" id="A0A553QG43"/>
<name>A0A553QG43_9TELE</name>
<evidence type="ECO:0000313" key="3">
    <source>
        <dbReference type="Proteomes" id="UP000316079"/>
    </source>
</evidence>
<gene>
    <name evidence="2" type="ORF">DNTS_005406</name>
</gene>